<protein>
    <submittedName>
        <fullName evidence="1">Uncharacterized protein</fullName>
    </submittedName>
</protein>
<name>A0A0D6PXX3_KOMEU</name>
<evidence type="ECO:0000313" key="2">
    <source>
        <dbReference type="Proteomes" id="UP000032675"/>
    </source>
</evidence>
<sequence length="76" mass="8327">MTQDGNASAGMPAVWPQPDGTPVSCRDKLLILQENYTELQGILRDAFEDAILMGVDEVAMRRILLDLVGNLRSPKA</sequence>
<accession>A0A0D6PXX3</accession>
<dbReference type="Proteomes" id="UP000032675">
    <property type="component" value="Unassembled WGS sequence"/>
</dbReference>
<reference evidence="1 2" key="1">
    <citation type="submission" date="2012-11" db="EMBL/GenBank/DDBJ databases">
        <title>Whole genome sequence of Gluconacetobacter europaeus NBRC3261.</title>
        <authorList>
            <person name="Azuma Y."/>
            <person name="Higashiura N."/>
            <person name="Hirakawa H."/>
            <person name="Matsushita K."/>
        </authorList>
    </citation>
    <scope>NUCLEOTIDE SEQUENCE [LARGE SCALE GENOMIC DNA]</scope>
    <source>
        <strain evidence="1 2">NBRC 3261</strain>
    </source>
</reference>
<proteinExistence type="predicted"/>
<dbReference type="RefSeq" id="WP_019086489.1">
    <property type="nucleotide sequence ID" value="NZ_BANI01000047.1"/>
</dbReference>
<evidence type="ECO:0000313" key="1">
    <source>
        <dbReference type="EMBL" id="GAN96172.1"/>
    </source>
</evidence>
<organism evidence="1 2">
    <name type="scientific">Komagataeibacter europaeus NBRC 3261</name>
    <dbReference type="NCBI Taxonomy" id="1234669"/>
    <lineage>
        <taxon>Bacteria</taxon>
        <taxon>Pseudomonadati</taxon>
        <taxon>Pseudomonadota</taxon>
        <taxon>Alphaproteobacteria</taxon>
        <taxon>Acetobacterales</taxon>
        <taxon>Acetobacteraceae</taxon>
        <taxon>Komagataeibacter</taxon>
    </lineage>
</organism>
<comment type="caution">
    <text evidence="1">The sequence shown here is derived from an EMBL/GenBank/DDBJ whole genome shotgun (WGS) entry which is preliminary data.</text>
</comment>
<gene>
    <name evidence="1" type="ORF">Geu3261_0053_013</name>
</gene>
<dbReference type="EMBL" id="BANI01000047">
    <property type="protein sequence ID" value="GAN96172.1"/>
    <property type="molecule type" value="Genomic_DNA"/>
</dbReference>
<dbReference type="AlphaFoldDB" id="A0A0D6PXX3"/>